<proteinExistence type="predicted"/>
<protein>
    <recommendedName>
        <fullName evidence="3">Alcohol dehydrogenase iron-type/glycerol dehydrogenase GldA domain-containing protein</fullName>
    </recommendedName>
</protein>
<evidence type="ECO:0000313" key="2">
    <source>
        <dbReference type="Proteomes" id="UP000308092"/>
    </source>
</evidence>
<comment type="caution">
    <text evidence="1">The sequence shown here is derived from an EMBL/GenBank/DDBJ whole genome shotgun (WGS) entry which is preliminary data.</text>
</comment>
<keyword evidence="2" id="KW-1185">Reference proteome</keyword>
<dbReference type="SUPFAM" id="SSF56796">
    <property type="entry name" value="Dehydroquinate synthase-like"/>
    <property type="match status" value="1"/>
</dbReference>
<dbReference type="EMBL" id="SOSA01000112">
    <property type="protein sequence ID" value="THC96461.1"/>
    <property type="molecule type" value="Genomic_DNA"/>
</dbReference>
<dbReference type="Proteomes" id="UP000308092">
    <property type="component" value="Unassembled WGS sequence"/>
</dbReference>
<evidence type="ECO:0000313" key="1">
    <source>
        <dbReference type="EMBL" id="THC96461.1"/>
    </source>
</evidence>
<organism evidence="1 2">
    <name type="scientific">Aspergillus tanneri</name>
    <dbReference type="NCBI Taxonomy" id="1220188"/>
    <lineage>
        <taxon>Eukaryota</taxon>
        <taxon>Fungi</taxon>
        <taxon>Dikarya</taxon>
        <taxon>Ascomycota</taxon>
        <taxon>Pezizomycotina</taxon>
        <taxon>Eurotiomycetes</taxon>
        <taxon>Eurotiomycetidae</taxon>
        <taxon>Eurotiales</taxon>
        <taxon>Aspergillaceae</taxon>
        <taxon>Aspergillus</taxon>
        <taxon>Aspergillus subgen. Circumdati</taxon>
    </lineage>
</organism>
<dbReference type="VEuPathDB" id="FungiDB:EYZ11_004052"/>
<reference evidence="1 2" key="1">
    <citation type="submission" date="2019-03" db="EMBL/GenBank/DDBJ databases">
        <title>The genome sequence of a newly discovered highly antifungal drug resistant Aspergillus species, Aspergillus tanneri NIH 1004.</title>
        <authorList>
            <person name="Mounaud S."/>
            <person name="Singh I."/>
            <person name="Joardar V."/>
            <person name="Pakala S."/>
            <person name="Pakala S."/>
            <person name="Venepally P."/>
            <person name="Hoover J."/>
            <person name="Nierman W."/>
            <person name="Chung J."/>
            <person name="Losada L."/>
        </authorList>
    </citation>
    <scope>NUCLEOTIDE SEQUENCE [LARGE SCALE GENOMIC DNA]</scope>
    <source>
        <strain evidence="1 2">NIH1004</strain>
    </source>
</reference>
<sequence length="52" mass="5370">MHTPTHIADKAVEYPKAQDVDGVVSVKGGSTIGLGKAISTRTGLPHLCIPTT</sequence>
<dbReference type="Gene3D" id="3.40.50.1970">
    <property type="match status" value="1"/>
</dbReference>
<accession>A0A4S3JSD7</accession>
<dbReference type="STRING" id="1220188.A0A4S3JSD7"/>
<dbReference type="AlphaFoldDB" id="A0A4S3JSD7"/>
<name>A0A4S3JSD7_9EURO</name>
<evidence type="ECO:0008006" key="3">
    <source>
        <dbReference type="Google" id="ProtNLM"/>
    </source>
</evidence>
<gene>
    <name evidence="1" type="ORF">EYZ11_004052</name>
</gene>